<feature type="transmembrane region" description="Helical" evidence="2">
    <location>
        <begin position="47"/>
        <end position="69"/>
    </location>
</feature>
<evidence type="ECO:0000313" key="3">
    <source>
        <dbReference type="EMBL" id="CAH2237244.1"/>
    </source>
</evidence>
<keyword evidence="4" id="KW-1185">Reference proteome</keyword>
<feature type="compositionally biased region" description="Basic and acidic residues" evidence="1">
    <location>
        <begin position="248"/>
        <end position="260"/>
    </location>
</feature>
<comment type="caution">
    <text evidence="3">The sequence shown here is derived from an EMBL/GenBank/DDBJ whole genome shotgun (WGS) entry which is preliminary data.</text>
</comment>
<keyword evidence="2" id="KW-1133">Transmembrane helix</keyword>
<feature type="transmembrane region" description="Helical" evidence="2">
    <location>
        <begin position="426"/>
        <end position="450"/>
    </location>
</feature>
<feature type="transmembrane region" description="Helical" evidence="2">
    <location>
        <begin position="12"/>
        <end position="41"/>
    </location>
</feature>
<proteinExistence type="predicted"/>
<feature type="transmembrane region" description="Helical" evidence="2">
    <location>
        <begin position="81"/>
        <end position="104"/>
    </location>
</feature>
<feature type="transmembrane region" description="Helical" evidence="2">
    <location>
        <begin position="519"/>
        <end position="537"/>
    </location>
</feature>
<dbReference type="PANTHER" id="PTHR11360:SF284">
    <property type="entry name" value="EG:103B4.3 PROTEIN-RELATED"/>
    <property type="match status" value="1"/>
</dbReference>
<organism evidence="3 4">
    <name type="scientific">Pararge aegeria aegeria</name>
    <dbReference type="NCBI Taxonomy" id="348720"/>
    <lineage>
        <taxon>Eukaryota</taxon>
        <taxon>Metazoa</taxon>
        <taxon>Ecdysozoa</taxon>
        <taxon>Arthropoda</taxon>
        <taxon>Hexapoda</taxon>
        <taxon>Insecta</taxon>
        <taxon>Pterygota</taxon>
        <taxon>Neoptera</taxon>
        <taxon>Endopterygota</taxon>
        <taxon>Lepidoptera</taxon>
        <taxon>Glossata</taxon>
        <taxon>Ditrysia</taxon>
        <taxon>Papilionoidea</taxon>
        <taxon>Nymphalidae</taxon>
        <taxon>Satyrinae</taxon>
        <taxon>Satyrini</taxon>
        <taxon>Parargina</taxon>
        <taxon>Pararge</taxon>
    </lineage>
</organism>
<accession>A0A8S4RKW9</accession>
<dbReference type="InterPro" id="IPR036259">
    <property type="entry name" value="MFS_trans_sf"/>
</dbReference>
<protein>
    <submittedName>
        <fullName evidence="3">Jg11213 protein</fullName>
    </submittedName>
</protein>
<sequence>MEVDERSQGASWRWSVLFSVIVLNVCLPSLILSYGVIWVYISNFEVPLWLGLAAPSIFVLTFGFTQCWFREAADSWGGSNGYRVMATIGLGFVVTGLLICAFVSVQYQLLAYGVLGGLGSSLISAQVDAVMFETYDTRLELVRGMCYTGQAIGQSLFPHILFFLIEYYGYAFSYIILGGIMLQTLPVILLLKVDDPRRSAYFTRYKELSQTFLVYRNEIDQVYGTEVQLHNLSKKCWKSPSDDNLHRLGDSDYDNSKIDETITPPPSPEEKRRNIFGVEILPEIPEETEDSDTDEESDGETNLNKSKKRFSLAIKRLSTIGDNFDECIENQVRRDSQSNGDIVENKEYSELEVRYDTIAPNTDIQTEKLLNTFNFRCQSAYVNIKRKITIPSYRVYRIRRRMLYLMYNINDTFLKPLRRSLSCGRFYPAVLLSFTKLTLMTVGIILLPMIGLQIRPKIAMYETNFLMSLHGFTWICFLLCTPWLAHTPKRNFKYVVAFGLVISTCACFVLAEANNHDSFAIGCVIAGFGYGAITSCWESTVQEFVGARKWPKLHSTIETVSATLLVVLVVGLSFVVGKDNGLQFAMFILGLITAVVSFIWIIITGVSIYKTKVRTLSFKRKWTF</sequence>
<feature type="region of interest" description="Disordered" evidence="1">
    <location>
        <begin position="248"/>
        <end position="304"/>
    </location>
</feature>
<feature type="transmembrane region" description="Helical" evidence="2">
    <location>
        <begin position="110"/>
        <end position="132"/>
    </location>
</feature>
<dbReference type="InterPro" id="IPR050327">
    <property type="entry name" value="Proton-linked_MCT"/>
</dbReference>
<evidence type="ECO:0000256" key="2">
    <source>
        <dbReference type="SAM" id="Phobius"/>
    </source>
</evidence>
<dbReference type="Proteomes" id="UP000838756">
    <property type="component" value="Unassembled WGS sequence"/>
</dbReference>
<evidence type="ECO:0000256" key="1">
    <source>
        <dbReference type="SAM" id="MobiDB-lite"/>
    </source>
</evidence>
<feature type="transmembrane region" description="Helical" evidence="2">
    <location>
        <begin position="465"/>
        <end position="485"/>
    </location>
</feature>
<dbReference type="EMBL" id="CAKXAJ010025255">
    <property type="protein sequence ID" value="CAH2237244.1"/>
    <property type="molecule type" value="Genomic_DNA"/>
</dbReference>
<name>A0A8S4RKW9_9NEOP</name>
<dbReference type="SUPFAM" id="SSF103473">
    <property type="entry name" value="MFS general substrate transporter"/>
    <property type="match status" value="1"/>
</dbReference>
<reference evidence="3" key="1">
    <citation type="submission" date="2022-03" db="EMBL/GenBank/DDBJ databases">
        <authorList>
            <person name="Lindestad O."/>
        </authorList>
    </citation>
    <scope>NUCLEOTIDE SEQUENCE</scope>
</reference>
<dbReference type="OrthoDB" id="410267at2759"/>
<feature type="compositionally biased region" description="Acidic residues" evidence="1">
    <location>
        <begin position="284"/>
        <end position="299"/>
    </location>
</feature>
<evidence type="ECO:0000313" key="4">
    <source>
        <dbReference type="Proteomes" id="UP000838756"/>
    </source>
</evidence>
<feature type="transmembrane region" description="Helical" evidence="2">
    <location>
        <begin position="582"/>
        <end position="609"/>
    </location>
</feature>
<feature type="transmembrane region" description="Helical" evidence="2">
    <location>
        <begin position="171"/>
        <end position="191"/>
    </location>
</feature>
<keyword evidence="2" id="KW-0472">Membrane</keyword>
<dbReference type="PANTHER" id="PTHR11360">
    <property type="entry name" value="MONOCARBOXYLATE TRANSPORTER"/>
    <property type="match status" value="1"/>
</dbReference>
<feature type="transmembrane region" description="Helical" evidence="2">
    <location>
        <begin position="492"/>
        <end position="513"/>
    </location>
</feature>
<dbReference type="InterPro" id="IPR011701">
    <property type="entry name" value="MFS"/>
</dbReference>
<dbReference type="Pfam" id="PF07690">
    <property type="entry name" value="MFS_1"/>
    <property type="match status" value="1"/>
</dbReference>
<dbReference type="AlphaFoldDB" id="A0A8S4RKW9"/>
<gene>
    <name evidence="3" type="primary">jg11213</name>
    <name evidence="3" type="ORF">PAEG_LOCUS14545</name>
</gene>
<keyword evidence="2" id="KW-0812">Transmembrane</keyword>
<dbReference type="GO" id="GO:0008028">
    <property type="term" value="F:monocarboxylic acid transmembrane transporter activity"/>
    <property type="evidence" value="ECO:0007669"/>
    <property type="project" value="TreeGrafter"/>
</dbReference>
<feature type="transmembrane region" description="Helical" evidence="2">
    <location>
        <begin position="557"/>
        <end position="576"/>
    </location>
</feature>
<dbReference type="Gene3D" id="1.20.1250.20">
    <property type="entry name" value="MFS general substrate transporter like domains"/>
    <property type="match status" value="2"/>
</dbReference>